<dbReference type="AlphaFoldDB" id="A0A409VDG1"/>
<evidence type="ECO:0000259" key="15">
    <source>
        <dbReference type="Pfam" id="PF03443"/>
    </source>
</evidence>
<feature type="region of interest" description="Disordered" evidence="13">
    <location>
        <begin position="244"/>
        <end position="303"/>
    </location>
</feature>
<comment type="similarity">
    <text evidence="10">Belongs to the polysaccharide monooxygenase AA9 family.</text>
</comment>
<dbReference type="GO" id="GO:0046872">
    <property type="term" value="F:metal ion binding"/>
    <property type="evidence" value="ECO:0007669"/>
    <property type="project" value="UniProtKB-KW"/>
</dbReference>
<name>A0A409VDG1_9AGAR</name>
<dbReference type="InterPro" id="IPR005103">
    <property type="entry name" value="AA9_LPMO"/>
</dbReference>
<feature type="compositionally biased region" description="Low complexity" evidence="13">
    <location>
        <begin position="268"/>
        <end position="279"/>
    </location>
</feature>
<proteinExistence type="inferred from homology"/>
<feature type="compositionally biased region" description="Pro residues" evidence="13">
    <location>
        <begin position="253"/>
        <end position="267"/>
    </location>
</feature>
<keyword evidence="2" id="KW-0479">Metal-binding</keyword>
<dbReference type="PANTHER" id="PTHR33353:SF6">
    <property type="entry name" value="ENDOGLUCANASE IV"/>
    <property type="match status" value="1"/>
</dbReference>
<dbReference type="GO" id="GO:0004497">
    <property type="term" value="F:monooxygenase activity"/>
    <property type="evidence" value="ECO:0007669"/>
    <property type="project" value="UniProtKB-KW"/>
</dbReference>
<gene>
    <name evidence="16" type="ORF">CVT24_006170</name>
</gene>
<comment type="catalytic activity">
    <reaction evidence="11">
        <text>[(1-&gt;4)-beta-D-glucosyl]n+m + reduced acceptor + O2 = 4-dehydro-beta-D-glucosyl-[(1-&gt;4)-beta-D-glucosyl]n-1 + [(1-&gt;4)-beta-D-glucosyl]m + acceptor + H2O.</text>
        <dbReference type="EC" id="1.14.99.56"/>
    </reaction>
</comment>
<dbReference type="InterPro" id="IPR049892">
    <property type="entry name" value="AA9"/>
</dbReference>
<keyword evidence="7" id="KW-1015">Disulfide bond</keyword>
<keyword evidence="4" id="KW-0560">Oxidoreductase</keyword>
<keyword evidence="3" id="KW-0136">Cellulose degradation</keyword>
<evidence type="ECO:0000256" key="14">
    <source>
        <dbReference type="SAM" id="SignalP"/>
    </source>
</evidence>
<evidence type="ECO:0000256" key="8">
    <source>
        <dbReference type="ARBA" id="ARBA00023277"/>
    </source>
</evidence>
<evidence type="ECO:0000256" key="6">
    <source>
        <dbReference type="ARBA" id="ARBA00023033"/>
    </source>
</evidence>
<evidence type="ECO:0000256" key="9">
    <source>
        <dbReference type="ARBA" id="ARBA00023326"/>
    </source>
</evidence>
<dbReference type="EC" id="1.14.99.56" evidence="12"/>
<reference evidence="16 17" key="1">
    <citation type="journal article" date="2018" name="Evol. Lett.">
        <title>Horizontal gene cluster transfer increased hallucinogenic mushroom diversity.</title>
        <authorList>
            <person name="Reynolds H.T."/>
            <person name="Vijayakumar V."/>
            <person name="Gluck-Thaler E."/>
            <person name="Korotkin H.B."/>
            <person name="Matheny P.B."/>
            <person name="Slot J.C."/>
        </authorList>
    </citation>
    <scope>NUCLEOTIDE SEQUENCE [LARGE SCALE GENOMIC DNA]</scope>
    <source>
        <strain evidence="16 17">2629</strain>
    </source>
</reference>
<evidence type="ECO:0000256" key="10">
    <source>
        <dbReference type="ARBA" id="ARBA00044502"/>
    </source>
</evidence>
<keyword evidence="9" id="KW-0624">Polysaccharide degradation</keyword>
<keyword evidence="14" id="KW-0732">Signal</keyword>
<comment type="caution">
    <text evidence="16">The sequence shown here is derived from an EMBL/GenBank/DDBJ whole genome shotgun (WGS) entry which is preliminary data.</text>
</comment>
<organism evidence="16 17">
    <name type="scientific">Panaeolus cyanescens</name>
    <dbReference type="NCBI Taxonomy" id="181874"/>
    <lineage>
        <taxon>Eukaryota</taxon>
        <taxon>Fungi</taxon>
        <taxon>Dikarya</taxon>
        <taxon>Basidiomycota</taxon>
        <taxon>Agaricomycotina</taxon>
        <taxon>Agaricomycetes</taxon>
        <taxon>Agaricomycetidae</taxon>
        <taxon>Agaricales</taxon>
        <taxon>Agaricineae</taxon>
        <taxon>Galeropsidaceae</taxon>
        <taxon>Panaeolus</taxon>
    </lineage>
</organism>
<feature type="chain" id="PRO_5019326227" description="lytic cellulose monooxygenase (C4-dehydrogenating)" evidence="14">
    <location>
        <begin position="21"/>
        <end position="303"/>
    </location>
</feature>
<evidence type="ECO:0000256" key="1">
    <source>
        <dbReference type="ARBA" id="ARBA00001973"/>
    </source>
</evidence>
<dbReference type="EMBL" id="NHTK01006135">
    <property type="protein sequence ID" value="PPQ62930.1"/>
    <property type="molecule type" value="Genomic_DNA"/>
</dbReference>
<keyword evidence="6" id="KW-0503">Monooxygenase</keyword>
<dbReference type="CDD" id="cd21175">
    <property type="entry name" value="LPMO_AA9"/>
    <property type="match status" value="1"/>
</dbReference>
<evidence type="ECO:0000256" key="3">
    <source>
        <dbReference type="ARBA" id="ARBA00023001"/>
    </source>
</evidence>
<evidence type="ECO:0000313" key="17">
    <source>
        <dbReference type="Proteomes" id="UP000284842"/>
    </source>
</evidence>
<feature type="signal peptide" evidence="14">
    <location>
        <begin position="1"/>
        <end position="20"/>
    </location>
</feature>
<keyword evidence="17" id="KW-1185">Reference proteome</keyword>
<dbReference type="Pfam" id="PF03443">
    <property type="entry name" value="AA9"/>
    <property type="match status" value="1"/>
</dbReference>
<dbReference type="PANTHER" id="PTHR33353">
    <property type="entry name" value="PUTATIVE (AFU_ORTHOLOGUE AFUA_1G12560)-RELATED"/>
    <property type="match status" value="1"/>
</dbReference>
<evidence type="ECO:0000256" key="2">
    <source>
        <dbReference type="ARBA" id="ARBA00022723"/>
    </source>
</evidence>
<keyword evidence="8" id="KW-0119">Carbohydrate metabolism</keyword>
<feature type="domain" description="Auxiliary Activity family 9 catalytic" evidence="15">
    <location>
        <begin position="21"/>
        <end position="225"/>
    </location>
</feature>
<dbReference type="Proteomes" id="UP000284842">
    <property type="component" value="Unassembled WGS sequence"/>
</dbReference>
<evidence type="ECO:0000256" key="12">
    <source>
        <dbReference type="ARBA" id="ARBA00047174"/>
    </source>
</evidence>
<comment type="cofactor">
    <cofactor evidence="1">
        <name>Cu(2+)</name>
        <dbReference type="ChEBI" id="CHEBI:29036"/>
    </cofactor>
</comment>
<evidence type="ECO:0000256" key="7">
    <source>
        <dbReference type="ARBA" id="ARBA00023157"/>
    </source>
</evidence>
<protein>
    <recommendedName>
        <fullName evidence="12">lytic cellulose monooxygenase (C4-dehydrogenating)</fullName>
        <ecNumber evidence="12">1.14.99.56</ecNumber>
    </recommendedName>
</protein>
<evidence type="ECO:0000313" key="16">
    <source>
        <dbReference type="EMBL" id="PPQ62930.1"/>
    </source>
</evidence>
<evidence type="ECO:0000256" key="4">
    <source>
        <dbReference type="ARBA" id="ARBA00023002"/>
    </source>
</evidence>
<dbReference type="STRING" id="181874.A0A409VDG1"/>
<evidence type="ECO:0000256" key="5">
    <source>
        <dbReference type="ARBA" id="ARBA00023008"/>
    </source>
</evidence>
<dbReference type="InParanoid" id="A0A409VDG1"/>
<sequence length="303" mass="32013">MMQYFFFSLFFLGLLEAVSGHGFVHSVVSGGVTYPGWNPFSDPYNTPPPRVVRKIQSDGPVPDTDPNIACGIGGDTGTTAMATAAAGSSISFQWAYKMFSRPDMSFILTRWTDHQGPISTYMTSCNGDCSTFSANSARWFKIDAAGYDPNTKQWAAAVLISNGMSWSSVIPAGLAPGQYVPRSTRNYRVALKPTPILPELHITVTGTGTGVPSDSELVSMQTLYQGVTFPDIYGSSVSFTIPGPPVARFDGSSPPPPPSPTIPPPNAPSGGPATSTSAPAPGPSVPVQTCQLGSRKLIRRKSG</sequence>
<dbReference type="Gene3D" id="2.70.50.70">
    <property type="match status" value="1"/>
</dbReference>
<accession>A0A409VDG1</accession>
<dbReference type="OrthoDB" id="4849160at2759"/>
<dbReference type="GO" id="GO:0030245">
    <property type="term" value="P:cellulose catabolic process"/>
    <property type="evidence" value="ECO:0007669"/>
    <property type="project" value="UniProtKB-KW"/>
</dbReference>
<evidence type="ECO:0000256" key="11">
    <source>
        <dbReference type="ARBA" id="ARBA00045077"/>
    </source>
</evidence>
<keyword evidence="5" id="KW-0186">Copper</keyword>
<evidence type="ECO:0000256" key="13">
    <source>
        <dbReference type="SAM" id="MobiDB-lite"/>
    </source>
</evidence>